<name>A0A0H5LY76_YERIN</name>
<protein>
    <submittedName>
        <fullName evidence="1">Carbon-phosphorus lyase complex subunit</fullName>
    </submittedName>
</protein>
<keyword evidence="1" id="KW-0456">Lyase</keyword>
<dbReference type="InterPro" id="IPR038058">
    <property type="entry name" value="PhnH-like_sp"/>
</dbReference>
<dbReference type="GO" id="GO:0016829">
    <property type="term" value="F:lyase activity"/>
    <property type="evidence" value="ECO:0007669"/>
    <property type="project" value="UniProtKB-KW"/>
</dbReference>
<dbReference type="AlphaFoldDB" id="A0A0H5LY76"/>
<dbReference type="NCBIfam" id="TIGR03292">
    <property type="entry name" value="PhnH_redo"/>
    <property type="match status" value="1"/>
</dbReference>
<dbReference type="SUPFAM" id="SSF159709">
    <property type="entry name" value="PhnH-like"/>
    <property type="match status" value="1"/>
</dbReference>
<dbReference type="RefSeq" id="WP_053010004.1">
    <property type="nucleotide sequence ID" value="NZ_CWJI01000011.1"/>
</dbReference>
<accession>A0A0H5LY76</accession>
<proteinExistence type="predicted"/>
<dbReference type="InterPro" id="IPR008772">
    <property type="entry name" value="Phosphonate_metab_PhnH"/>
</dbReference>
<evidence type="ECO:0000313" key="2">
    <source>
        <dbReference type="Proteomes" id="UP000043316"/>
    </source>
</evidence>
<dbReference type="Pfam" id="PF05845">
    <property type="entry name" value="PhnH"/>
    <property type="match status" value="1"/>
</dbReference>
<reference evidence="2" key="1">
    <citation type="submission" date="2015-03" db="EMBL/GenBank/DDBJ databases">
        <authorList>
            <consortium name="Pathogen Informatics"/>
        </authorList>
    </citation>
    <scope>NUCLEOTIDE SEQUENCE [LARGE SCALE GENOMIC DNA]</scope>
    <source>
        <strain evidence="2">R148</strain>
    </source>
</reference>
<dbReference type="PIRSF" id="PIRSF020680">
    <property type="entry name" value="PhnH"/>
    <property type="match status" value="1"/>
</dbReference>
<dbReference type="Proteomes" id="UP000043316">
    <property type="component" value="Unassembled WGS sequence"/>
</dbReference>
<dbReference type="Gene3D" id="3.40.50.11310">
    <property type="entry name" value="Bacterial phosphonate metabolism protein PhnH"/>
    <property type="match status" value="1"/>
</dbReference>
<dbReference type="GO" id="GO:0019634">
    <property type="term" value="P:organic phosphonate metabolic process"/>
    <property type="evidence" value="ECO:0007669"/>
    <property type="project" value="InterPro"/>
</dbReference>
<sequence>MRLLTHFDQPVDDAQHSFRRILKALSEPGVLVSLPAVTGWQPLNPATTSILLTLADQDTPLYLDASIYLASPSDVEISPHSDSDTVQQNLRFHTGAPLVTSSATANFALFGETVTVEQLATCPTGDELSPEHSATVMIQTDSLHHGVPLRLRGPGIEHSRTIAPQLPAAVLDYLLNRPVAFPAGLDFLLTCGENLMAIPRTTHVEVC</sequence>
<gene>
    <name evidence="1" type="primary">phnH</name>
    <name evidence="1" type="ORF">ERS008476_03159</name>
</gene>
<dbReference type="EMBL" id="CWJI01000011">
    <property type="protein sequence ID" value="CRY56134.1"/>
    <property type="molecule type" value="Genomic_DNA"/>
</dbReference>
<organism evidence="1 2">
    <name type="scientific">Yersinia intermedia</name>
    <dbReference type="NCBI Taxonomy" id="631"/>
    <lineage>
        <taxon>Bacteria</taxon>
        <taxon>Pseudomonadati</taxon>
        <taxon>Pseudomonadota</taxon>
        <taxon>Gammaproteobacteria</taxon>
        <taxon>Enterobacterales</taxon>
        <taxon>Yersiniaceae</taxon>
        <taxon>Yersinia</taxon>
    </lineage>
</organism>
<evidence type="ECO:0000313" key="1">
    <source>
        <dbReference type="EMBL" id="CRY56134.1"/>
    </source>
</evidence>